<dbReference type="EMBL" id="CM042034">
    <property type="protein sequence ID" value="KAI3761627.1"/>
    <property type="molecule type" value="Genomic_DNA"/>
</dbReference>
<keyword evidence="2" id="KW-1185">Reference proteome</keyword>
<reference evidence="1 2" key="2">
    <citation type="journal article" date="2022" name="Mol. Ecol. Resour.">
        <title>The genomes of chicory, endive, great burdock and yacon provide insights into Asteraceae paleo-polyploidization history and plant inulin production.</title>
        <authorList>
            <person name="Fan W."/>
            <person name="Wang S."/>
            <person name="Wang H."/>
            <person name="Wang A."/>
            <person name="Jiang F."/>
            <person name="Liu H."/>
            <person name="Zhao H."/>
            <person name="Xu D."/>
            <person name="Zhang Y."/>
        </authorList>
    </citation>
    <scope>NUCLEOTIDE SEQUENCE [LARGE SCALE GENOMIC DNA]</scope>
    <source>
        <strain evidence="2">cv. Yunnan</strain>
        <tissue evidence="1">Leaves</tissue>
    </source>
</reference>
<evidence type="ECO:0000313" key="2">
    <source>
        <dbReference type="Proteomes" id="UP001056120"/>
    </source>
</evidence>
<comment type="caution">
    <text evidence="1">The sequence shown here is derived from an EMBL/GenBank/DDBJ whole genome shotgun (WGS) entry which is preliminary data.</text>
</comment>
<reference evidence="2" key="1">
    <citation type="journal article" date="2022" name="Mol. Ecol. Resour.">
        <title>The genomes of chicory, endive, great burdock and yacon provide insights into Asteraceae palaeo-polyploidization history and plant inulin production.</title>
        <authorList>
            <person name="Fan W."/>
            <person name="Wang S."/>
            <person name="Wang H."/>
            <person name="Wang A."/>
            <person name="Jiang F."/>
            <person name="Liu H."/>
            <person name="Zhao H."/>
            <person name="Xu D."/>
            <person name="Zhang Y."/>
        </authorList>
    </citation>
    <scope>NUCLEOTIDE SEQUENCE [LARGE SCALE GENOMIC DNA]</scope>
    <source>
        <strain evidence="2">cv. Yunnan</strain>
    </source>
</reference>
<evidence type="ECO:0000313" key="1">
    <source>
        <dbReference type="EMBL" id="KAI3761627.1"/>
    </source>
</evidence>
<dbReference type="Proteomes" id="UP001056120">
    <property type="component" value="Linkage Group LG17"/>
</dbReference>
<proteinExistence type="predicted"/>
<organism evidence="1 2">
    <name type="scientific">Smallanthus sonchifolius</name>
    <dbReference type="NCBI Taxonomy" id="185202"/>
    <lineage>
        <taxon>Eukaryota</taxon>
        <taxon>Viridiplantae</taxon>
        <taxon>Streptophyta</taxon>
        <taxon>Embryophyta</taxon>
        <taxon>Tracheophyta</taxon>
        <taxon>Spermatophyta</taxon>
        <taxon>Magnoliopsida</taxon>
        <taxon>eudicotyledons</taxon>
        <taxon>Gunneridae</taxon>
        <taxon>Pentapetalae</taxon>
        <taxon>asterids</taxon>
        <taxon>campanulids</taxon>
        <taxon>Asterales</taxon>
        <taxon>Asteraceae</taxon>
        <taxon>Asteroideae</taxon>
        <taxon>Heliantheae alliance</taxon>
        <taxon>Millerieae</taxon>
        <taxon>Smallanthus</taxon>
    </lineage>
</organism>
<gene>
    <name evidence="1" type="ORF">L1987_52048</name>
</gene>
<sequence length="73" mass="7895">MGSYLCSSSGAHPLSSDLVRLFSDGKAEDTGDSREGVRPKPDLQGFPFQLVNLLDEQALLSCASMCELMMVNK</sequence>
<accession>A0ACB9ES14</accession>
<protein>
    <submittedName>
        <fullName evidence="1">Uncharacterized protein</fullName>
    </submittedName>
</protein>
<name>A0ACB9ES14_9ASTR</name>